<protein>
    <submittedName>
        <fullName evidence="2">Alpha/beta fold family hydrolase</fullName>
    </submittedName>
</protein>
<name>A0A212J6C4_9FIRM</name>
<feature type="domain" description="AB hydrolase-1" evidence="1">
    <location>
        <begin position="14"/>
        <end position="154"/>
    </location>
</feature>
<keyword evidence="2" id="KW-0378">Hydrolase</keyword>
<accession>A0A212J6C4</accession>
<dbReference type="Gene3D" id="3.40.50.1820">
    <property type="entry name" value="alpha/beta hydrolase"/>
    <property type="match status" value="1"/>
</dbReference>
<organism evidence="2">
    <name type="scientific">uncultured Eubacteriales bacterium</name>
    <dbReference type="NCBI Taxonomy" id="172733"/>
    <lineage>
        <taxon>Bacteria</taxon>
        <taxon>Bacillati</taxon>
        <taxon>Bacillota</taxon>
        <taxon>Clostridia</taxon>
        <taxon>Eubacteriales</taxon>
        <taxon>environmental samples</taxon>
    </lineage>
</organism>
<dbReference type="Pfam" id="PF12697">
    <property type="entry name" value="Abhydrolase_6"/>
    <property type="match status" value="1"/>
</dbReference>
<dbReference type="AlphaFoldDB" id="A0A212J6C4"/>
<dbReference type="InterPro" id="IPR000073">
    <property type="entry name" value="AB_hydrolase_1"/>
</dbReference>
<evidence type="ECO:0000259" key="1">
    <source>
        <dbReference type="Pfam" id="PF12697"/>
    </source>
</evidence>
<sequence>MKYKEFGDETNPTILLLHGEWLSWWSFKDIIDFLKTDYHIVAPIIDGHGEDSETTFLSIQESAQRIIQYIDANLQGKVFAICGVSLGAQIVIEILSKRVGIAKYAVVESTLVVPNKRPFEIRTIAARLVLALIHQKWLAWLFSKKLCVSPETFLQYYQDSQNISYASWINIEKSRTHYVAPSTLSKSDTKVLIIIGSKEIKAMDKSVRLLMNGIPQSRVCIVPEMRHGELSLAHCTEYLALIQYCMT</sequence>
<reference evidence="2" key="1">
    <citation type="submission" date="2016-04" db="EMBL/GenBank/DDBJ databases">
        <authorList>
            <person name="Evans L.H."/>
            <person name="Alamgir A."/>
            <person name="Owens N."/>
            <person name="Weber N.D."/>
            <person name="Virtaneva K."/>
            <person name="Barbian K."/>
            <person name="Babar A."/>
            <person name="Rosenke K."/>
        </authorList>
    </citation>
    <scope>NUCLEOTIDE SEQUENCE</scope>
    <source>
        <strain evidence="2">86</strain>
    </source>
</reference>
<proteinExistence type="predicted"/>
<gene>
    <name evidence="2" type="ORF">KL86CLO1_10552</name>
</gene>
<evidence type="ECO:0000313" key="2">
    <source>
        <dbReference type="EMBL" id="SBV94725.1"/>
    </source>
</evidence>
<dbReference type="EMBL" id="FLUN01000001">
    <property type="protein sequence ID" value="SBV94725.1"/>
    <property type="molecule type" value="Genomic_DNA"/>
</dbReference>
<dbReference type="SUPFAM" id="SSF53474">
    <property type="entry name" value="alpha/beta-Hydrolases"/>
    <property type="match status" value="1"/>
</dbReference>
<dbReference type="GO" id="GO:0016787">
    <property type="term" value="F:hydrolase activity"/>
    <property type="evidence" value="ECO:0007669"/>
    <property type="project" value="UniProtKB-KW"/>
</dbReference>
<dbReference type="InterPro" id="IPR029058">
    <property type="entry name" value="AB_hydrolase_fold"/>
</dbReference>